<accession>A0ACD3BDJ0</accession>
<reference evidence="1 2" key="1">
    <citation type="journal article" date="2019" name="Nat. Ecol. Evol.">
        <title>Megaphylogeny resolves global patterns of mushroom evolution.</title>
        <authorList>
            <person name="Varga T."/>
            <person name="Krizsan K."/>
            <person name="Foldi C."/>
            <person name="Dima B."/>
            <person name="Sanchez-Garcia M."/>
            <person name="Sanchez-Ramirez S."/>
            <person name="Szollosi G.J."/>
            <person name="Szarkandi J.G."/>
            <person name="Papp V."/>
            <person name="Albert L."/>
            <person name="Andreopoulos W."/>
            <person name="Angelini C."/>
            <person name="Antonin V."/>
            <person name="Barry K.W."/>
            <person name="Bougher N.L."/>
            <person name="Buchanan P."/>
            <person name="Buyck B."/>
            <person name="Bense V."/>
            <person name="Catcheside P."/>
            <person name="Chovatia M."/>
            <person name="Cooper J."/>
            <person name="Damon W."/>
            <person name="Desjardin D."/>
            <person name="Finy P."/>
            <person name="Geml J."/>
            <person name="Haridas S."/>
            <person name="Hughes K."/>
            <person name="Justo A."/>
            <person name="Karasinski D."/>
            <person name="Kautmanova I."/>
            <person name="Kiss B."/>
            <person name="Kocsube S."/>
            <person name="Kotiranta H."/>
            <person name="LaButti K.M."/>
            <person name="Lechner B.E."/>
            <person name="Liimatainen K."/>
            <person name="Lipzen A."/>
            <person name="Lukacs Z."/>
            <person name="Mihaltcheva S."/>
            <person name="Morgado L.N."/>
            <person name="Niskanen T."/>
            <person name="Noordeloos M.E."/>
            <person name="Ohm R.A."/>
            <person name="Ortiz-Santana B."/>
            <person name="Ovrebo C."/>
            <person name="Racz N."/>
            <person name="Riley R."/>
            <person name="Savchenko A."/>
            <person name="Shiryaev A."/>
            <person name="Soop K."/>
            <person name="Spirin V."/>
            <person name="Szebenyi C."/>
            <person name="Tomsovsky M."/>
            <person name="Tulloss R.E."/>
            <person name="Uehling J."/>
            <person name="Grigoriev I.V."/>
            <person name="Vagvolgyi C."/>
            <person name="Papp T."/>
            <person name="Martin F.M."/>
            <person name="Miettinen O."/>
            <person name="Hibbett D.S."/>
            <person name="Nagy L.G."/>
        </authorList>
    </citation>
    <scope>NUCLEOTIDE SEQUENCE [LARGE SCALE GENOMIC DNA]</scope>
    <source>
        <strain evidence="1 2">NL-1719</strain>
    </source>
</reference>
<evidence type="ECO:0000313" key="1">
    <source>
        <dbReference type="EMBL" id="TFK76153.1"/>
    </source>
</evidence>
<dbReference type="Proteomes" id="UP000308600">
    <property type="component" value="Unassembled WGS sequence"/>
</dbReference>
<sequence length="412" mass="42595">MQKVFALVALLPLLATAAPTESFSGLRIPLSKRASSIATNGVVNAAVLQSQVEKLKSKLSQGFEAYKKNTGSVHPADTGSFTLAKRSTGSVPLIDDEGGSLWHGSISVGTPAVTYTVDFDTGSSDLFLPGSNCKSTCNGHTKYDPSKSSTSADRSKTFSLAYGDGSTVSGEQYTDTVTLGGLTATKQVLGAAKQYSSGFESSQFPPDGLLGMGFQSISVYNSNPVFQSLIAQGKTTSPEFSFKLSSSGSELFVGGVDSSLAKGSTTYVPVTQQGYWQVNLDSLTVNNKKVASSLSAIIDTGTTLIIGDSASVKAFYAAIPGSKDASQTIGQGYYTIPCNSVPTPSLTFGGTTFAVSPSVFNLGQLQAGSSDCVGGINAVDGLGFWVVGDVFLQNVLTTFDVGNARVGFATLA</sequence>
<evidence type="ECO:0000313" key="2">
    <source>
        <dbReference type="Proteomes" id="UP000308600"/>
    </source>
</evidence>
<organism evidence="1 2">
    <name type="scientific">Pluteus cervinus</name>
    <dbReference type="NCBI Taxonomy" id="181527"/>
    <lineage>
        <taxon>Eukaryota</taxon>
        <taxon>Fungi</taxon>
        <taxon>Dikarya</taxon>
        <taxon>Basidiomycota</taxon>
        <taxon>Agaricomycotina</taxon>
        <taxon>Agaricomycetes</taxon>
        <taxon>Agaricomycetidae</taxon>
        <taxon>Agaricales</taxon>
        <taxon>Pluteineae</taxon>
        <taxon>Pluteaceae</taxon>
        <taxon>Pluteus</taxon>
    </lineage>
</organism>
<keyword evidence="1" id="KW-0645">Protease</keyword>
<keyword evidence="2" id="KW-1185">Reference proteome</keyword>
<keyword evidence="1" id="KW-0378">Hydrolase</keyword>
<gene>
    <name evidence="1" type="ORF">BDN72DRAFT_831604</name>
</gene>
<protein>
    <submittedName>
        <fullName evidence="1">Acid protease</fullName>
    </submittedName>
</protein>
<dbReference type="EMBL" id="ML208261">
    <property type="protein sequence ID" value="TFK76153.1"/>
    <property type="molecule type" value="Genomic_DNA"/>
</dbReference>
<name>A0ACD3BDJ0_9AGAR</name>
<proteinExistence type="predicted"/>